<dbReference type="AlphaFoldDB" id="A0A2U3N3T9"/>
<keyword evidence="2 4" id="KW-0472">Membrane</keyword>
<dbReference type="Gene3D" id="3.30.1330.60">
    <property type="entry name" value="OmpA-like domain"/>
    <property type="match status" value="1"/>
</dbReference>
<keyword evidence="8" id="KW-1185">Reference proteome</keyword>
<dbReference type="PROSITE" id="PS51257">
    <property type="entry name" value="PROKAR_LIPOPROTEIN"/>
    <property type="match status" value="1"/>
</dbReference>
<dbReference type="EMBL" id="OOGT01000264">
    <property type="protein sequence ID" value="SPL72338.1"/>
    <property type="molecule type" value="Genomic_DNA"/>
</dbReference>
<feature type="region of interest" description="Disordered" evidence="5">
    <location>
        <begin position="188"/>
        <end position="207"/>
    </location>
</feature>
<dbReference type="SUPFAM" id="SSF103088">
    <property type="entry name" value="OmpA-like"/>
    <property type="match status" value="1"/>
</dbReference>
<protein>
    <submittedName>
        <fullName evidence="7">Putative lipoprotein YiaD</fullName>
    </submittedName>
</protein>
<dbReference type="RefSeq" id="WP_121975732.1">
    <property type="nucleotide sequence ID" value="NZ_OOGT01000264.1"/>
</dbReference>
<sequence length="221" mass="22860">MRALVISTVVGALALSGCQTTPSNGQTTSGGISDYKKTAIGSLIGAAAGYGLSRSNANSSAQNNRALAIGAVLGAGAGLYLDNKEKKLRQQMQGTGVEVNRNPDGSVGLVMPGNITFDTNKSTIKPNFYSTLNKVAQTLTEDNKSAILVTGYTDSTGNDSINIPLSQARAQSVASYLSAQGVPTNRINAQGHGAQNPIADNNTAAGREQNRRVEISIYAAQ</sequence>
<dbReference type="PANTHER" id="PTHR30329:SF21">
    <property type="entry name" value="LIPOPROTEIN YIAD-RELATED"/>
    <property type="match status" value="1"/>
</dbReference>
<keyword evidence="7" id="KW-0449">Lipoprotein</keyword>
<name>A0A2U3N3T9_9GAMM</name>
<dbReference type="FunCoup" id="A0A2U3N3T9">
    <property type="interactions" value="80"/>
</dbReference>
<evidence type="ECO:0000256" key="5">
    <source>
        <dbReference type="SAM" id="MobiDB-lite"/>
    </source>
</evidence>
<evidence type="ECO:0000256" key="4">
    <source>
        <dbReference type="PROSITE-ProRule" id="PRU00473"/>
    </source>
</evidence>
<proteinExistence type="predicted"/>
<dbReference type="PROSITE" id="PS01068">
    <property type="entry name" value="OMPA_1"/>
    <property type="match status" value="1"/>
</dbReference>
<accession>A0A2U3N3T9</accession>
<evidence type="ECO:0000259" key="6">
    <source>
        <dbReference type="PROSITE" id="PS51123"/>
    </source>
</evidence>
<dbReference type="InterPro" id="IPR006690">
    <property type="entry name" value="OMPA-like_CS"/>
</dbReference>
<evidence type="ECO:0000256" key="3">
    <source>
        <dbReference type="ARBA" id="ARBA00023237"/>
    </source>
</evidence>
<dbReference type="PRINTS" id="PR01021">
    <property type="entry name" value="OMPADOMAIN"/>
</dbReference>
<dbReference type="PRINTS" id="PR01023">
    <property type="entry name" value="NAFLGMOTY"/>
</dbReference>
<comment type="subcellular location">
    <subcellularLocation>
        <location evidence="1">Cell outer membrane</location>
    </subcellularLocation>
</comment>
<organism evidence="7 8">
    <name type="scientific">Acinetobacter stercoris</name>
    <dbReference type="NCBI Taxonomy" id="2126983"/>
    <lineage>
        <taxon>Bacteria</taxon>
        <taxon>Pseudomonadati</taxon>
        <taxon>Pseudomonadota</taxon>
        <taxon>Gammaproteobacteria</taxon>
        <taxon>Moraxellales</taxon>
        <taxon>Moraxellaceae</taxon>
        <taxon>Acinetobacter</taxon>
    </lineage>
</organism>
<evidence type="ECO:0000256" key="2">
    <source>
        <dbReference type="ARBA" id="ARBA00023136"/>
    </source>
</evidence>
<keyword evidence="3" id="KW-0998">Cell outer membrane</keyword>
<reference evidence="8" key="1">
    <citation type="submission" date="2018-03" db="EMBL/GenBank/DDBJ databases">
        <authorList>
            <person name="Blom J."/>
        </authorList>
    </citation>
    <scope>NUCLEOTIDE SEQUENCE [LARGE SCALE GENOMIC DNA]</scope>
    <source>
        <strain evidence="8">KPC-SM-21</strain>
    </source>
</reference>
<dbReference type="Proteomes" id="UP000245974">
    <property type="component" value="Unassembled WGS sequence"/>
</dbReference>
<evidence type="ECO:0000256" key="1">
    <source>
        <dbReference type="ARBA" id="ARBA00004442"/>
    </source>
</evidence>
<dbReference type="PROSITE" id="PS51123">
    <property type="entry name" value="OMPA_2"/>
    <property type="match status" value="1"/>
</dbReference>
<dbReference type="OrthoDB" id="9782229at2"/>
<dbReference type="InterPro" id="IPR036737">
    <property type="entry name" value="OmpA-like_sf"/>
</dbReference>
<dbReference type="GO" id="GO:0009279">
    <property type="term" value="C:cell outer membrane"/>
    <property type="evidence" value="ECO:0007669"/>
    <property type="project" value="UniProtKB-SubCell"/>
</dbReference>
<dbReference type="CDD" id="cd07185">
    <property type="entry name" value="OmpA_C-like"/>
    <property type="match status" value="1"/>
</dbReference>
<gene>
    <name evidence="7" type="primary">yiaD_4</name>
    <name evidence="7" type="ORF">KPC_3516</name>
</gene>
<dbReference type="InParanoid" id="A0A2U3N3T9"/>
<dbReference type="Pfam" id="PF00691">
    <property type="entry name" value="OmpA"/>
    <property type="match status" value="1"/>
</dbReference>
<dbReference type="InterPro" id="IPR006665">
    <property type="entry name" value="OmpA-like"/>
</dbReference>
<feature type="domain" description="OmpA-like" evidence="6">
    <location>
        <begin position="104"/>
        <end position="221"/>
    </location>
</feature>
<evidence type="ECO:0000313" key="8">
    <source>
        <dbReference type="Proteomes" id="UP000245974"/>
    </source>
</evidence>
<dbReference type="PANTHER" id="PTHR30329">
    <property type="entry name" value="STATOR ELEMENT OF FLAGELLAR MOTOR COMPLEX"/>
    <property type="match status" value="1"/>
</dbReference>
<evidence type="ECO:0000313" key="7">
    <source>
        <dbReference type="EMBL" id="SPL72338.1"/>
    </source>
</evidence>
<dbReference type="InterPro" id="IPR050330">
    <property type="entry name" value="Bact_OuterMem_StrucFunc"/>
</dbReference>
<dbReference type="InterPro" id="IPR006664">
    <property type="entry name" value="OMP_bac"/>
</dbReference>